<gene>
    <name evidence="1" type="ordered locus">Nwat_2965</name>
</gene>
<dbReference type="STRING" id="105559.Nwat_2965"/>
<dbReference type="OrthoDB" id="9787807at2"/>
<reference evidence="1 2" key="1">
    <citation type="submission" date="2010-06" db="EMBL/GenBank/DDBJ databases">
        <title>Complete sequence of chromosome of Nitrosococcus watsoni C-113.</title>
        <authorList>
            <consortium name="US DOE Joint Genome Institute"/>
            <person name="Lucas S."/>
            <person name="Copeland A."/>
            <person name="Lapidus A."/>
            <person name="Cheng J.-F."/>
            <person name="Bruce D."/>
            <person name="Goodwin L."/>
            <person name="Pitluck S."/>
            <person name="Malfatti S.A."/>
            <person name="Chain P.S.G."/>
            <person name="Land M."/>
            <person name="Hauser L."/>
            <person name="Kyrpides N."/>
            <person name="Ivanova N."/>
            <person name="Cambell M.A."/>
            <person name="Heidelberg J.F."/>
            <person name="Klotz M.G."/>
            <person name="Woyke T."/>
        </authorList>
    </citation>
    <scope>NUCLEOTIDE SEQUENCE [LARGE SCALE GENOMIC DNA]</scope>
    <source>
        <strain evidence="1 2">C-113</strain>
    </source>
</reference>
<organism evidence="1 2">
    <name type="scientific">Nitrosococcus watsoni (strain C-113)</name>
    <dbReference type="NCBI Taxonomy" id="105559"/>
    <lineage>
        <taxon>Bacteria</taxon>
        <taxon>Pseudomonadati</taxon>
        <taxon>Pseudomonadota</taxon>
        <taxon>Gammaproteobacteria</taxon>
        <taxon>Chromatiales</taxon>
        <taxon>Chromatiaceae</taxon>
        <taxon>Nitrosococcus</taxon>
    </lineage>
</organism>
<keyword evidence="2" id="KW-1185">Reference proteome</keyword>
<sequence>MAFKLKEIMPWGRTFQEYVGMFALSEEDLTRPILGCGDDPASFNAELTRRGGTVVSVDPLYAFGADEISRRVDETFDIVMEQIRQNEDEFVWDPIRSVNELGKVRMAAMQDFLSDYPQGRADGRYLRGSAPDLNFADGSFGLALSSHFLFLYSDHLDGKFHIDTISELCRVCGETRIFPLLQLGATPSPHVEPVVEHFRAEGYEVMQVRVPYEFQRGGNQMLKIRKVENGTTRVNSK</sequence>
<accession>D8KC28</accession>
<dbReference type="KEGG" id="nwa:Nwat_2965"/>
<evidence type="ECO:0008006" key="3">
    <source>
        <dbReference type="Google" id="ProtNLM"/>
    </source>
</evidence>
<dbReference type="HOGENOM" id="CLU_077876_1_0_6"/>
<protein>
    <recommendedName>
        <fullName evidence="3">SAM-dependent methyltransferase</fullName>
    </recommendedName>
</protein>
<proteinExistence type="predicted"/>
<evidence type="ECO:0000313" key="2">
    <source>
        <dbReference type="Proteomes" id="UP000000393"/>
    </source>
</evidence>
<dbReference type="EMBL" id="CP002086">
    <property type="protein sequence ID" value="ADJ29699.1"/>
    <property type="molecule type" value="Genomic_DNA"/>
</dbReference>
<dbReference type="AlphaFoldDB" id="D8KC28"/>
<dbReference type="eggNOG" id="COG2226">
    <property type="taxonomic scope" value="Bacteria"/>
</dbReference>
<dbReference type="Proteomes" id="UP000000393">
    <property type="component" value="Chromosome"/>
</dbReference>
<evidence type="ECO:0000313" key="1">
    <source>
        <dbReference type="EMBL" id="ADJ29699.1"/>
    </source>
</evidence>
<name>D8KC28_NITWC</name>